<keyword evidence="1" id="KW-0677">Repeat</keyword>
<dbReference type="Proteomes" id="UP001157006">
    <property type="component" value="Chromosome 1L"/>
</dbReference>
<dbReference type="EMBL" id="OX451736">
    <property type="protein sequence ID" value="CAI8590570.1"/>
    <property type="molecule type" value="Genomic_DNA"/>
</dbReference>
<dbReference type="AlphaFoldDB" id="A0AAV0YWP9"/>
<evidence type="ECO:0000313" key="4">
    <source>
        <dbReference type="Proteomes" id="UP001157006"/>
    </source>
</evidence>
<evidence type="ECO:0000256" key="1">
    <source>
        <dbReference type="ARBA" id="ARBA00022737"/>
    </source>
</evidence>
<dbReference type="Gene3D" id="3.80.10.10">
    <property type="entry name" value="Ribonuclease Inhibitor"/>
    <property type="match status" value="1"/>
</dbReference>
<protein>
    <recommendedName>
        <fullName evidence="2">Disease resistance R13L4/SHOC-2-like LRR domain-containing protein</fullName>
    </recommendedName>
</protein>
<organism evidence="3 4">
    <name type="scientific">Vicia faba</name>
    <name type="common">Broad bean</name>
    <name type="synonym">Faba vulgaris</name>
    <dbReference type="NCBI Taxonomy" id="3906"/>
    <lineage>
        <taxon>Eukaryota</taxon>
        <taxon>Viridiplantae</taxon>
        <taxon>Streptophyta</taxon>
        <taxon>Embryophyta</taxon>
        <taxon>Tracheophyta</taxon>
        <taxon>Spermatophyta</taxon>
        <taxon>Magnoliopsida</taxon>
        <taxon>eudicotyledons</taxon>
        <taxon>Gunneridae</taxon>
        <taxon>Pentapetalae</taxon>
        <taxon>rosids</taxon>
        <taxon>fabids</taxon>
        <taxon>Fabales</taxon>
        <taxon>Fabaceae</taxon>
        <taxon>Papilionoideae</taxon>
        <taxon>50 kb inversion clade</taxon>
        <taxon>NPAAA clade</taxon>
        <taxon>Hologalegina</taxon>
        <taxon>IRL clade</taxon>
        <taxon>Fabeae</taxon>
        <taxon>Vicia</taxon>
    </lineage>
</organism>
<dbReference type="SUPFAM" id="SSF52058">
    <property type="entry name" value="L domain-like"/>
    <property type="match status" value="1"/>
</dbReference>
<feature type="domain" description="Disease resistance R13L4/SHOC-2-like LRR" evidence="2">
    <location>
        <begin position="20"/>
        <end position="212"/>
    </location>
</feature>
<name>A0AAV0YWP9_VICFA</name>
<dbReference type="Pfam" id="PF23598">
    <property type="entry name" value="LRR_14"/>
    <property type="match status" value="1"/>
</dbReference>
<accession>A0AAV0YWP9</accession>
<evidence type="ECO:0000313" key="3">
    <source>
        <dbReference type="EMBL" id="CAI8590570.1"/>
    </source>
</evidence>
<gene>
    <name evidence="3" type="ORF">VFH_I447280</name>
</gene>
<sequence>MKELHLLSQSNYRNITEVPNSIGNLLHPRYLNLSYTKIERLPSATCQLYNLQFLLVSGCKRLSELPEDIGKLDNLRHLDVSGSALREIAIQIAKLENLQTLSDIVVNKHNGGLKVREVGKFPHLQGKLSISQLQYVNDPFEASLANMTMKEQIDELALEWDCEDASQKSLSFLRSIKIWDCNELESFSPVGLATPNLIYFAVWKCEKLSSLPEAMHNLTALQEIEIDNQPNLRSFVINDWPISLKELTVGFVGEILWNADPTWEHLTCLSVLQINSDDTVNALMGPLLPASLVKETMHLWSKRYRH</sequence>
<proteinExistence type="predicted"/>
<keyword evidence="4" id="KW-1185">Reference proteome</keyword>
<dbReference type="InterPro" id="IPR032675">
    <property type="entry name" value="LRR_dom_sf"/>
</dbReference>
<dbReference type="PANTHER" id="PTHR47186">
    <property type="entry name" value="LEUCINE-RICH REPEAT-CONTAINING PROTEIN 57"/>
    <property type="match status" value="1"/>
</dbReference>
<dbReference type="PANTHER" id="PTHR47186:SF18">
    <property type="entry name" value="RX N-TERMINAL DOMAIN-CONTAINING PROTEIN"/>
    <property type="match status" value="1"/>
</dbReference>
<reference evidence="3 4" key="1">
    <citation type="submission" date="2023-01" db="EMBL/GenBank/DDBJ databases">
        <authorList>
            <person name="Kreplak J."/>
        </authorList>
    </citation>
    <scope>NUCLEOTIDE SEQUENCE [LARGE SCALE GENOMIC DNA]</scope>
</reference>
<dbReference type="InterPro" id="IPR055414">
    <property type="entry name" value="LRR_R13L4/SHOC2-like"/>
</dbReference>
<evidence type="ECO:0000259" key="2">
    <source>
        <dbReference type="Pfam" id="PF23598"/>
    </source>
</evidence>